<gene>
    <name evidence="2" type="ORF">NBEOAGPD_4008</name>
</gene>
<dbReference type="InterPro" id="IPR031617">
    <property type="entry name" value="PelG"/>
</dbReference>
<keyword evidence="1" id="KW-1133">Transmembrane helix</keyword>
<keyword evidence="3" id="KW-1185">Reference proteome</keyword>
<protein>
    <recommendedName>
        <fullName evidence="4">Transmembrane protein</fullName>
    </recommendedName>
</protein>
<feature type="transmembrane region" description="Helical" evidence="1">
    <location>
        <begin position="61"/>
        <end position="82"/>
    </location>
</feature>
<feature type="transmembrane region" description="Helical" evidence="1">
    <location>
        <begin position="162"/>
        <end position="183"/>
    </location>
</feature>
<feature type="transmembrane region" description="Helical" evidence="1">
    <location>
        <begin position="426"/>
        <end position="445"/>
    </location>
</feature>
<evidence type="ECO:0000313" key="3">
    <source>
        <dbReference type="Proteomes" id="UP001055108"/>
    </source>
</evidence>
<comment type="caution">
    <text evidence="2">The sequence shown here is derived from an EMBL/GenBank/DDBJ whole genome shotgun (WGS) entry which is preliminary data.</text>
</comment>
<evidence type="ECO:0008006" key="4">
    <source>
        <dbReference type="Google" id="ProtNLM"/>
    </source>
</evidence>
<feature type="transmembrane region" description="Helical" evidence="1">
    <location>
        <begin position="21"/>
        <end position="49"/>
    </location>
</feature>
<evidence type="ECO:0000256" key="1">
    <source>
        <dbReference type="SAM" id="Phobius"/>
    </source>
</evidence>
<keyword evidence="1" id="KW-0812">Transmembrane</keyword>
<name>A0AA37HSC1_9HYPH</name>
<feature type="transmembrane region" description="Helical" evidence="1">
    <location>
        <begin position="335"/>
        <end position="357"/>
    </location>
</feature>
<feature type="transmembrane region" description="Helical" evidence="1">
    <location>
        <begin position="102"/>
        <end position="126"/>
    </location>
</feature>
<feature type="transmembrane region" description="Helical" evidence="1">
    <location>
        <begin position="189"/>
        <end position="210"/>
    </location>
</feature>
<feature type="transmembrane region" description="Helical" evidence="1">
    <location>
        <begin position="278"/>
        <end position="296"/>
    </location>
</feature>
<sequence length="465" mass="49654">MAGIGFELRRLSRRDQLLGPMAAVAHAALIAAGPWLYTILAIFLISAVAGPVVGADATATFRVLLIYIFSLSLVATAPVIMIGTRVLADALHRRHYADIRGLYCATLVGCAAATLALSALVLVGLSEVRAEAALVGIAGAQLVGMLWTALAFCGAVRDYRHITLAFALGLAAGAGLAIGAAYLRLGPVAMAAGVCCGFLIIFLWLTARFLATFPEPCASLGPARAALLDRLRASPALAVGALASAVGVWADKWVVWNGRFGERVDAGLVHAPLYDSPMFVASLTVIPALALFVTSLETSFFESYHAYFRAIERHATLRRIEERVRAMEAETLRTLVGIMTVQITLCLIVLQTAPMLIQVFNLQFQQIDILRMGSIGALFQFLFIVSTTIIAFFDATRLYAALHLLFTACLIGATALVSSSRLETLALGYMSTCILLGLASLLPFLHVLRTVNFRVFVGSAVGPKR</sequence>
<dbReference type="Pfam" id="PF16933">
    <property type="entry name" value="PelG"/>
    <property type="match status" value="1"/>
</dbReference>
<keyword evidence="1" id="KW-0472">Membrane</keyword>
<feature type="transmembrane region" description="Helical" evidence="1">
    <location>
        <begin position="132"/>
        <end position="155"/>
    </location>
</feature>
<dbReference type="RefSeq" id="WP_238305150.1">
    <property type="nucleotide sequence ID" value="NZ_BPQM01000111.1"/>
</dbReference>
<dbReference type="AlphaFoldDB" id="A0AA37HSC1"/>
<reference evidence="2" key="2">
    <citation type="submission" date="2021-08" db="EMBL/GenBank/DDBJ databases">
        <authorList>
            <person name="Tani A."/>
            <person name="Ola A."/>
            <person name="Ogura Y."/>
            <person name="Katsura K."/>
            <person name="Hayashi T."/>
        </authorList>
    </citation>
    <scope>NUCLEOTIDE SEQUENCE</scope>
    <source>
        <strain evidence="2">NBRC 103626</strain>
    </source>
</reference>
<feature type="transmembrane region" description="Helical" evidence="1">
    <location>
        <begin position="369"/>
        <end position="393"/>
    </location>
</feature>
<evidence type="ECO:0000313" key="2">
    <source>
        <dbReference type="EMBL" id="GJD80765.1"/>
    </source>
</evidence>
<dbReference type="Proteomes" id="UP001055108">
    <property type="component" value="Unassembled WGS sequence"/>
</dbReference>
<reference evidence="2" key="1">
    <citation type="journal article" date="2016" name="Front. Microbiol.">
        <title>Genome Sequence of the Piezophilic, Mesophilic Sulfate-Reducing Bacterium Desulfovibrio indicus J2T.</title>
        <authorList>
            <person name="Cao J."/>
            <person name="Maignien L."/>
            <person name="Shao Z."/>
            <person name="Alain K."/>
            <person name="Jebbar M."/>
        </authorList>
    </citation>
    <scope>NUCLEOTIDE SEQUENCE</scope>
    <source>
        <strain evidence="2">NBRC 103626</strain>
    </source>
</reference>
<dbReference type="EMBL" id="BPQM01000111">
    <property type="protein sequence ID" value="GJD80765.1"/>
    <property type="molecule type" value="Genomic_DNA"/>
</dbReference>
<feature type="transmembrane region" description="Helical" evidence="1">
    <location>
        <begin position="400"/>
        <end position="420"/>
    </location>
</feature>
<accession>A0AA37HSC1</accession>
<organism evidence="2 3">
    <name type="scientific">Methylobacterium gregans</name>
    <dbReference type="NCBI Taxonomy" id="374424"/>
    <lineage>
        <taxon>Bacteria</taxon>
        <taxon>Pseudomonadati</taxon>
        <taxon>Pseudomonadota</taxon>
        <taxon>Alphaproteobacteria</taxon>
        <taxon>Hyphomicrobiales</taxon>
        <taxon>Methylobacteriaceae</taxon>
        <taxon>Methylobacterium</taxon>
    </lineage>
</organism>
<proteinExistence type="predicted"/>
<feature type="transmembrane region" description="Helical" evidence="1">
    <location>
        <begin position="231"/>
        <end position="250"/>
    </location>
</feature>